<keyword evidence="1" id="KW-1185">Reference proteome</keyword>
<evidence type="ECO:0000313" key="2">
    <source>
        <dbReference type="WBParaSite" id="PSAMB.scaffold1399size32041.g12860.t1"/>
    </source>
</evidence>
<organism evidence="1 2">
    <name type="scientific">Plectus sambesii</name>
    <dbReference type="NCBI Taxonomy" id="2011161"/>
    <lineage>
        <taxon>Eukaryota</taxon>
        <taxon>Metazoa</taxon>
        <taxon>Ecdysozoa</taxon>
        <taxon>Nematoda</taxon>
        <taxon>Chromadorea</taxon>
        <taxon>Plectida</taxon>
        <taxon>Plectina</taxon>
        <taxon>Plectoidea</taxon>
        <taxon>Plectidae</taxon>
        <taxon>Plectus</taxon>
    </lineage>
</organism>
<dbReference type="Proteomes" id="UP000887566">
    <property type="component" value="Unplaced"/>
</dbReference>
<name>A0A914V0H7_9BILA</name>
<accession>A0A914V0H7</accession>
<sequence length="104" mass="11416">MRRATPSSSVRGPVLRRRRRRRRVKLCSSVVSADDAGLECRILLAMLDTDSASSSPLSIAVLSLLRCQLLIAHNERSVFSPTRLAHRVNGMCPSICGCVLGVER</sequence>
<evidence type="ECO:0000313" key="1">
    <source>
        <dbReference type="Proteomes" id="UP000887566"/>
    </source>
</evidence>
<reference evidence="2" key="1">
    <citation type="submission" date="2022-11" db="UniProtKB">
        <authorList>
            <consortium name="WormBaseParasite"/>
        </authorList>
    </citation>
    <scope>IDENTIFICATION</scope>
</reference>
<protein>
    <submittedName>
        <fullName evidence="2">Uncharacterized protein</fullName>
    </submittedName>
</protein>
<dbReference type="AlphaFoldDB" id="A0A914V0H7"/>
<dbReference type="WBParaSite" id="PSAMB.scaffold1399size32041.g12860.t1">
    <property type="protein sequence ID" value="PSAMB.scaffold1399size32041.g12860.t1"/>
    <property type="gene ID" value="PSAMB.scaffold1399size32041.g12860"/>
</dbReference>
<proteinExistence type="predicted"/>